<proteinExistence type="predicted"/>
<organism evidence="2 3">
    <name type="scientific">Microbacterium deminutum</name>
    <dbReference type="NCBI Taxonomy" id="344164"/>
    <lineage>
        <taxon>Bacteria</taxon>
        <taxon>Bacillati</taxon>
        <taxon>Actinomycetota</taxon>
        <taxon>Actinomycetes</taxon>
        <taxon>Micrococcales</taxon>
        <taxon>Microbacteriaceae</taxon>
        <taxon>Microbacterium</taxon>
    </lineage>
</organism>
<accession>A0ABP5CZ91</accession>
<sequence length="393" mass="40176">MNVVRGGVFAAVVATALAGLTQATISAPSASTVSVPATRMRDLGTLGGLNSYGVDINVWGQVTGTSDTSNEAAHAFRWTSSGGMQDLGTLDIGGSSGTAINELGQVIGVSLFPDPDTGQDVPRQHAFRWTAAGGMQDLGTLGGGSTEATAINNRGQVVGSSYLSNGHHHAFLWTPTRGIRDLGTLGGANSSAIGINDLGQITGSADKADGNTHAFRWTPTGGMQDLGTLGGSFSEGTGINASGQVIGNAWGGRDGTEGFLWTSSGGMRALGFWPAAINTRGQVVGYSPGAEAGVAVRWTASAGSQGVDVPDGFYSDAVANNDLGQIVGYVIPPSWIFHAFRWKASTGMTDLGTLGGQESFASAINIRGQVTGSADKPLDEAGNRSRHAFLWSP</sequence>
<keyword evidence="1" id="KW-0732">Signal</keyword>
<dbReference type="EMBL" id="BAAAOG010000019">
    <property type="protein sequence ID" value="GAA1971465.1"/>
    <property type="molecule type" value="Genomic_DNA"/>
</dbReference>
<dbReference type="InterPro" id="IPR014262">
    <property type="entry name" value="HAF_rpt"/>
</dbReference>
<evidence type="ECO:0000256" key="1">
    <source>
        <dbReference type="SAM" id="SignalP"/>
    </source>
</evidence>
<evidence type="ECO:0000313" key="3">
    <source>
        <dbReference type="Proteomes" id="UP001499933"/>
    </source>
</evidence>
<name>A0ABP5CZ91_9MICO</name>
<comment type="caution">
    <text evidence="2">The sequence shown here is derived from an EMBL/GenBank/DDBJ whole genome shotgun (WGS) entry which is preliminary data.</text>
</comment>
<evidence type="ECO:0000313" key="2">
    <source>
        <dbReference type="EMBL" id="GAA1971465.1"/>
    </source>
</evidence>
<dbReference type="NCBIfam" id="TIGR02913">
    <property type="entry name" value="HAF_rpt"/>
    <property type="match status" value="5"/>
</dbReference>
<protein>
    <recommendedName>
        <fullName evidence="4">HAF repeat-containing protein</fullName>
    </recommendedName>
</protein>
<feature type="chain" id="PRO_5045981468" description="HAF repeat-containing protein" evidence="1">
    <location>
        <begin position="24"/>
        <end position="393"/>
    </location>
</feature>
<gene>
    <name evidence="2" type="ORF">GCM10009776_37950</name>
</gene>
<keyword evidence="3" id="KW-1185">Reference proteome</keyword>
<reference evidence="3" key="1">
    <citation type="journal article" date="2019" name="Int. J. Syst. Evol. Microbiol.">
        <title>The Global Catalogue of Microorganisms (GCM) 10K type strain sequencing project: providing services to taxonomists for standard genome sequencing and annotation.</title>
        <authorList>
            <consortium name="The Broad Institute Genomics Platform"/>
            <consortium name="The Broad Institute Genome Sequencing Center for Infectious Disease"/>
            <person name="Wu L."/>
            <person name="Ma J."/>
        </authorList>
    </citation>
    <scope>NUCLEOTIDE SEQUENCE [LARGE SCALE GENOMIC DNA]</scope>
    <source>
        <strain evidence="3">JCM 14901</strain>
    </source>
</reference>
<dbReference type="Proteomes" id="UP001499933">
    <property type="component" value="Unassembled WGS sequence"/>
</dbReference>
<feature type="signal peptide" evidence="1">
    <location>
        <begin position="1"/>
        <end position="23"/>
    </location>
</feature>
<evidence type="ECO:0008006" key="4">
    <source>
        <dbReference type="Google" id="ProtNLM"/>
    </source>
</evidence>